<dbReference type="Gene3D" id="3.40.720.10">
    <property type="entry name" value="Alkaline Phosphatase, subunit A"/>
    <property type="match status" value="1"/>
</dbReference>
<evidence type="ECO:0000259" key="14">
    <source>
        <dbReference type="Pfam" id="PF01676"/>
    </source>
</evidence>
<dbReference type="EMBL" id="MHHR01000002">
    <property type="protein sequence ID" value="OGY35247.1"/>
    <property type="molecule type" value="Genomic_DNA"/>
</dbReference>
<evidence type="ECO:0000256" key="6">
    <source>
        <dbReference type="ARBA" id="ARBA00023152"/>
    </source>
</evidence>
<comment type="subunit">
    <text evidence="9">Monomer.</text>
</comment>
<dbReference type="GO" id="GO:0006096">
    <property type="term" value="P:glycolytic process"/>
    <property type="evidence" value="ECO:0007669"/>
    <property type="project" value="UniProtKB-UniRule"/>
</dbReference>
<dbReference type="UniPathway" id="UPA00109">
    <property type="reaction ID" value="UER00186"/>
</dbReference>
<gene>
    <name evidence="9" type="primary">gpmI</name>
    <name evidence="16" type="ORF">A3D99_01080</name>
</gene>
<dbReference type="PANTHER" id="PTHR31637:SF0">
    <property type="entry name" value="2,3-BISPHOSPHOGLYCERATE-INDEPENDENT PHOSPHOGLYCERATE MUTASE"/>
    <property type="match status" value="1"/>
</dbReference>
<dbReference type="Pfam" id="PF06415">
    <property type="entry name" value="iPGM_N"/>
    <property type="match status" value="1"/>
</dbReference>
<keyword evidence="8 9" id="KW-0413">Isomerase</keyword>
<evidence type="ECO:0000256" key="13">
    <source>
        <dbReference type="PIRSR" id="PIRSR001492-3"/>
    </source>
</evidence>
<feature type="binding site" evidence="9 13">
    <location>
        <position position="450"/>
    </location>
    <ligand>
        <name>Mn(2+)</name>
        <dbReference type="ChEBI" id="CHEBI:29035"/>
        <label>2</label>
    </ligand>
</feature>
<dbReference type="InterPro" id="IPR011258">
    <property type="entry name" value="BPG-indep_PGM_N"/>
</dbReference>
<dbReference type="InterPro" id="IPR006124">
    <property type="entry name" value="Metalloenzyme"/>
</dbReference>
<protein>
    <recommendedName>
        <fullName evidence="9 10">2,3-bisphosphoglycerate-independent phosphoglycerate mutase</fullName>
        <shortName evidence="9">BPG-independent PGAM</shortName>
        <shortName evidence="9">Phosphoglyceromutase</shortName>
        <shortName evidence="9">iPGM</shortName>
        <ecNumber evidence="9 10">5.4.2.12</ecNumber>
    </recommendedName>
</protein>
<comment type="cofactor">
    <cofactor evidence="9">
        <name>Mn(2+)</name>
        <dbReference type="ChEBI" id="CHEBI:29035"/>
    </cofactor>
    <text evidence="9">Binds 2 manganese ions per subunit.</text>
</comment>
<dbReference type="Gene3D" id="3.40.1450.10">
    <property type="entry name" value="BPG-independent phosphoglycerate mutase, domain B"/>
    <property type="match status" value="1"/>
</dbReference>
<dbReference type="Proteomes" id="UP000177528">
    <property type="component" value="Unassembled WGS sequence"/>
</dbReference>
<dbReference type="InterPro" id="IPR036646">
    <property type="entry name" value="PGAM_B_sf"/>
</dbReference>
<comment type="similarity">
    <text evidence="4 9">Belongs to the BPG-independent phosphoglycerate mutase family.</text>
</comment>
<feature type="binding site" evidence="9 13">
    <location>
        <position position="468"/>
    </location>
    <ligand>
        <name>Mn(2+)</name>
        <dbReference type="ChEBI" id="CHEBI:29035"/>
        <label>1</label>
    </ligand>
</feature>
<feature type="binding site" evidence="9 13">
    <location>
        <position position="408"/>
    </location>
    <ligand>
        <name>Mn(2+)</name>
        <dbReference type="ChEBI" id="CHEBI:29035"/>
        <label>1</label>
    </ligand>
</feature>
<evidence type="ECO:0000256" key="5">
    <source>
        <dbReference type="ARBA" id="ARBA00022723"/>
    </source>
</evidence>
<feature type="binding site" evidence="9 12">
    <location>
        <position position="197"/>
    </location>
    <ligand>
        <name>substrate</name>
    </ligand>
</feature>
<evidence type="ECO:0000256" key="12">
    <source>
        <dbReference type="PIRSR" id="PIRSR001492-2"/>
    </source>
</evidence>
<feature type="binding site" evidence="9 13">
    <location>
        <position position="66"/>
    </location>
    <ligand>
        <name>Mn(2+)</name>
        <dbReference type="ChEBI" id="CHEBI:29035"/>
        <label>2</label>
    </ligand>
</feature>
<dbReference type="SUPFAM" id="SSF64158">
    <property type="entry name" value="2,3-Bisphosphoglycerate-independent phosphoglycerate mutase, substrate-binding domain"/>
    <property type="match status" value="1"/>
</dbReference>
<dbReference type="InterPro" id="IPR005995">
    <property type="entry name" value="Pgm_bpd_ind"/>
</dbReference>
<dbReference type="GO" id="GO:0030145">
    <property type="term" value="F:manganese ion binding"/>
    <property type="evidence" value="ECO:0007669"/>
    <property type="project" value="UniProtKB-UniRule"/>
</dbReference>
<evidence type="ECO:0000256" key="10">
    <source>
        <dbReference type="NCBIfam" id="TIGR01307"/>
    </source>
</evidence>
<evidence type="ECO:0000256" key="3">
    <source>
        <dbReference type="ARBA" id="ARBA00004798"/>
    </source>
</evidence>
<feature type="active site" description="Phosphoserine intermediate" evidence="9 11">
    <location>
        <position position="66"/>
    </location>
</feature>
<dbReference type="CDD" id="cd16010">
    <property type="entry name" value="iPGM"/>
    <property type="match status" value="1"/>
</dbReference>
<dbReference type="GO" id="GO:0006007">
    <property type="term" value="P:glucose catabolic process"/>
    <property type="evidence" value="ECO:0007669"/>
    <property type="project" value="InterPro"/>
</dbReference>
<organism evidence="16 17">
    <name type="scientific">Candidatus Andersenbacteria bacterium RIFCSPHIGHO2_12_FULL_45_11</name>
    <dbReference type="NCBI Taxonomy" id="1797281"/>
    <lineage>
        <taxon>Bacteria</taxon>
        <taxon>Candidatus Anderseniibacteriota</taxon>
    </lineage>
</organism>
<dbReference type="NCBIfam" id="TIGR01307">
    <property type="entry name" value="pgm_bpd_ind"/>
    <property type="match status" value="1"/>
</dbReference>
<accession>A0A1G1X7D3</accession>
<comment type="catalytic activity">
    <reaction evidence="1 9">
        <text>(2R)-2-phosphoglycerate = (2R)-3-phosphoglycerate</text>
        <dbReference type="Rhea" id="RHEA:15901"/>
        <dbReference type="ChEBI" id="CHEBI:58272"/>
        <dbReference type="ChEBI" id="CHEBI:58289"/>
        <dbReference type="EC" id="5.4.2.12"/>
    </reaction>
</comment>
<evidence type="ECO:0000256" key="7">
    <source>
        <dbReference type="ARBA" id="ARBA00023211"/>
    </source>
</evidence>
<dbReference type="InterPro" id="IPR017850">
    <property type="entry name" value="Alkaline_phosphatase_core_sf"/>
</dbReference>
<evidence type="ECO:0000256" key="11">
    <source>
        <dbReference type="PIRSR" id="PIRSR001492-1"/>
    </source>
</evidence>
<evidence type="ECO:0000313" key="16">
    <source>
        <dbReference type="EMBL" id="OGY35247.1"/>
    </source>
</evidence>
<evidence type="ECO:0000256" key="9">
    <source>
        <dbReference type="HAMAP-Rule" id="MF_01038"/>
    </source>
</evidence>
<feature type="binding site" evidence="9 12">
    <location>
        <position position="341"/>
    </location>
    <ligand>
        <name>substrate</name>
    </ligand>
</feature>
<dbReference type="GO" id="GO:0005737">
    <property type="term" value="C:cytoplasm"/>
    <property type="evidence" value="ECO:0007669"/>
    <property type="project" value="InterPro"/>
</dbReference>
<feature type="binding site" evidence="9 12">
    <location>
        <position position="128"/>
    </location>
    <ligand>
        <name>substrate</name>
    </ligand>
</feature>
<dbReference type="EC" id="5.4.2.12" evidence="9 10"/>
<comment type="pathway">
    <text evidence="3 9">Carbohydrate degradation; glycolysis; pyruvate from D-glyceraldehyde 3-phosphate: step 3/5.</text>
</comment>
<sequence length="533" mass="58835">MTVHHRPKPFVMLILDGYGISFIQEGNAIAAAKKPVMDRLMKEYPVAAVRAGGEDVGLPWGEMGNSETGHQNIGSGRVLYQFLPRINKALEDKSFFKNEALVKAINHVKKNKNAALHTMGMLSNGGVHSHINHQFALLQAAADTGIGDRTFVHIFLDGRDSSPDDAGSFVKQLQEEIDKTGAGKIATLTGRYYAMDRAGNWDVTKVAYDMLTKGEGTQFATWEEAVKSVFKKDDKKALENAAPMIIADESSPMRTVQDGDAVIFYNYRSDRARQLTAPFVDPHFKEFEVTKFKDLVFATMASYDENLKADILFPDEAIEHPLGEIFADHKLTQLRIAESEKFAHVTYFFNGGREKPYDGETDVKIPSENTKDFSKNPAMKAKEITDRVLKEIENDAYDVIVMNYANADMVGHTGKFDPTVQAIEYLDEQVGRVVDAVLAKDGAVLLTCDHGKAEVVINHMTHEPSTDHTNNPVPLMYISNQTKQDPAKDAAALQQILATPIGFLADVAPTALDILGLPKPKEMTAQSLLSSLS</sequence>
<dbReference type="HAMAP" id="MF_01038">
    <property type="entry name" value="GpmI"/>
    <property type="match status" value="1"/>
</dbReference>
<dbReference type="Pfam" id="PF01676">
    <property type="entry name" value="Metalloenzyme"/>
    <property type="match status" value="1"/>
</dbReference>
<proteinExistence type="inferred from homology"/>
<dbReference type="PANTHER" id="PTHR31637">
    <property type="entry name" value="2,3-BISPHOSPHOGLYCERATE-INDEPENDENT PHOSPHOGLYCERATE MUTASE"/>
    <property type="match status" value="1"/>
</dbReference>
<feature type="binding site" evidence="9 12">
    <location>
        <begin position="268"/>
        <end position="271"/>
    </location>
    <ligand>
        <name>substrate</name>
    </ligand>
</feature>
<name>A0A1G1X7D3_9BACT</name>
<feature type="domain" description="Metalloenzyme" evidence="14">
    <location>
        <begin position="8"/>
        <end position="518"/>
    </location>
</feature>
<dbReference type="FunFam" id="3.40.1450.10:FF:000002">
    <property type="entry name" value="2,3-bisphosphoglycerate-independent phosphoglycerate mutase"/>
    <property type="match status" value="1"/>
</dbReference>
<evidence type="ECO:0000256" key="2">
    <source>
        <dbReference type="ARBA" id="ARBA00002315"/>
    </source>
</evidence>
<feature type="binding site" evidence="9 13">
    <location>
        <position position="16"/>
    </location>
    <ligand>
        <name>Mn(2+)</name>
        <dbReference type="ChEBI" id="CHEBI:29035"/>
        <label>2</label>
    </ligand>
</feature>
<dbReference type="SUPFAM" id="SSF53649">
    <property type="entry name" value="Alkaline phosphatase-like"/>
    <property type="match status" value="1"/>
</dbReference>
<evidence type="ECO:0000259" key="15">
    <source>
        <dbReference type="Pfam" id="PF06415"/>
    </source>
</evidence>
<feature type="binding site" evidence="9 13">
    <location>
        <position position="412"/>
    </location>
    <ligand>
        <name>Mn(2+)</name>
        <dbReference type="ChEBI" id="CHEBI:29035"/>
        <label>1</label>
    </ligand>
</feature>
<dbReference type="GO" id="GO:0004619">
    <property type="term" value="F:phosphoglycerate mutase activity"/>
    <property type="evidence" value="ECO:0007669"/>
    <property type="project" value="UniProtKB-UniRule"/>
</dbReference>
<keyword evidence="5 9" id="KW-0479">Metal-binding</keyword>
<keyword evidence="7 9" id="KW-0464">Manganese</keyword>
<feature type="binding site" evidence="9 13">
    <location>
        <position position="449"/>
    </location>
    <ligand>
        <name>Mn(2+)</name>
        <dbReference type="ChEBI" id="CHEBI:29035"/>
        <label>2</label>
    </ligand>
</feature>
<evidence type="ECO:0000256" key="8">
    <source>
        <dbReference type="ARBA" id="ARBA00023235"/>
    </source>
</evidence>
<dbReference type="AlphaFoldDB" id="A0A1G1X7D3"/>
<reference evidence="16 17" key="1">
    <citation type="journal article" date="2016" name="Nat. Commun.">
        <title>Thousands of microbial genomes shed light on interconnected biogeochemical processes in an aquifer system.</title>
        <authorList>
            <person name="Anantharaman K."/>
            <person name="Brown C.T."/>
            <person name="Hug L.A."/>
            <person name="Sharon I."/>
            <person name="Castelle C.J."/>
            <person name="Probst A.J."/>
            <person name="Thomas B.C."/>
            <person name="Singh A."/>
            <person name="Wilkins M.J."/>
            <person name="Karaoz U."/>
            <person name="Brodie E.L."/>
            <person name="Williams K.H."/>
            <person name="Hubbard S.S."/>
            <person name="Banfield J.F."/>
        </authorList>
    </citation>
    <scope>NUCLEOTIDE SEQUENCE [LARGE SCALE GENOMIC DNA]</scope>
</reference>
<evidence type="ECO:0000256" key="1">
    <source>
        <dbReference type="ARBA" id="ARBA00000370"/>
    </source>
</evidence>
<evidence type="ECO:0000256" key="4">
    <source>
        <dbReference type="ARBA" id="ARBA00008819"/>
    </source>
</evidence>
<comment type="caution">
    <text evidence="16">The sequence shown here is derived from an EMBL/GenBank/DDBJ whole genome shotgun (WGS) entry which is preliminary data.</text>
</comment>
<feature type="binding site" evidence="9 12">
    <location>
        <begin position="159"/>
        <end position="160"/>
    </location>
    <ligand>
        <name>substrate</name>
    </ligand>
</feature>
<keyword evidence="6 9" id="KW-0324">Glycolysis</keyword>
<dbReference type="PIRSF" id="PIRSF001492">
    <property type="entry name" value="IPGAM"/>
    <property type="match status" value="1"/>
</dbReference>
<feature type="domain" description="BPG-independent PGAM N-terminal" evidence="15">
    <location>
        <begin position="86"/>
        <end position="305"/>
    </location>
</feature>
<comment type="function">
    <text evidence="2 9">Catalyzes the interconversion of 2-phosphoglycerate and 3-phosphoglycerate.</text>
</comment>
<feature type="binding site" evidence="9 12">
    <location>
        <position position="191"/>
    </location>
    <ligand>
        <name>substrate</name>
    </ligand>
</feature>
<evidence type="ECO:0000313" key="17">
    <source>
        <dbReference type="Proteomes" id="UP000177528"/>
    </source>
</evidence>